<reference evidence="2" key="1">
    <citation type="submission" date="2010-05" db="EMBL/GenBank/DDBJ databases">
        <title>The draft genome of Desulfonatronospira thiodismutans ASO3-1.</title>
        <authorList>
            <consortium name="US DOE Joint Genome Institute (JGI-PGF)"/>
            <person name="Lucas S."/>
            <person name="Copeland A."/>
            <person name="Lapidus A."/>
            <person name="Cheng J.-F."/>
            <person name="Bruce D."/>
            <person name="Goodwin L."/>
            <person name="Pitluck S."/>
            <person name="Chertkov O."/>
            <person name="Brettin T."/>
            <person name="Detter J.C."/>
            <person name="Han C."/>
            <person name="Land M.L."/>
            <person name="Hauser L."/>
            <person name="Kyrpides N."/>
            <person name="Mikhailova N."/>
            <person name="Muyzer G."/>
            <person name="Woyke T."/>
        </authorList>
    </citation>
    <scope>NUCLEOTIDE SEQUENCE [LARGE SCALE GENOMIC DNA]</scope>
    <source>
        <strain evidence="2">ASO3-1</strain>
    </source>
</reference>
<comment type="caution">
    <text evidence="2">The sequence shown here is derived from an EMBL/GenBank/DDBJ whole genome shotgun (WGS) entry which is preliminary data.</text>
</comment>
<evidence type="ECO:0000259" key="1">
    <source>
        <dbReference type="PROSITE" id="PS50851"/>
    </source>
</evidence>
<dbReference type="InterPro" id="IPR002545">
    <property type="entry name" value="CheW-lke_dom"/>
</dbReference>
<dbReference type="GO" id="GO:0005829">
    <property type="term" value="C:cytosol"/>
    <property type="evidence" value="ECO:0007669"/>
    <property type="project" value="TreeGrafter"/>
</dbReference>
<name>D6SSS4_9BACT</name>
<protein>
    <submittedName>
        <fullName evidence="2">CheW protein</fullName>
    </submittedName>
</protein>
<dbReference type="AlphaFoldDB" id="D6SSS4"/>
<dbReference type="InterPro" id="IPR039315">
    <property type="entry name" value="CheW"/>
</dbReference>
<dbReference type="eggNOG" id="COG0835">
    <property type="taxonomic scope" value="Bacteria"/>
</dbReference>
<dbReference type="Proteomes" id="UP000005496">
    <property type="component" value="Unassembled WGS sequence"/>
</dbReference>
<dbReference type="RefSeq" id="WP_008871089.1">
    <property type="nucleotide sequence ID" value="NZ_ACJN02000003.1"/>
</dbReference>
<gene>
    <name evidence="2" type="ORF">Dthio_PD1079</name>
</gene>
<dbReference type="PROSITE" id="PS50851">
    <property type="entry name" value="CHEW"/>
    <property type="match status" value="1"/>
</dbReference>
<dbReference type="GO" id="GO:0007165">
    <property type="term" value="P:signal transduction"/>
    <property type="evidence" value="ECO:0007669"/>
    <property type="project" value="InterPro"/>
</dbReference>
<dbReference type="Gene3D" id="2.40.50.180">
    <property type="entry name" value="CheA-289, Domain 4"/>
    <property type="match status" value="1"/>
</dbReference>
<dbReference type="SMART" id="SM00260">
    <property type="entry name" value="CheW"/>
    <property type="match status" value="1"/>
</dbReference>
<feature type="domain" description="CheW-like" evidence="1">
    <location>
        <begin position="9"/>
        <end position="153"/>
    </location>
</feature>
<dbReference type="OrthoDB" id="9790406at2"/>
<dbReference type="InterPro" id="IPR036061">
    <property type="entry name" value="CheW-like_dom_sf"/>
</dbReference>
<proteinExistence type="predicted"/>
<dbReference type="Pfam" id="PF01584">
    <property type="entry name" value="CheW"/>
    <property type="match status" value="1"/>
</dbReference>
<sequence length="173" mass="18919">MDNAKAGLSNTYLTFYLDQDLFGLNIDSVREVLEYTSITKVPRTEDYMLGVINVRGHAVPVVDLRVKFGLGQGEKTVDTCIIIVELSIHEESSIMGALVDGVQEVLDIPPEQIEKAPRLGSKIDTQFIRGIGKLEDKFVIILDIQSVFSVEELSSITEKSDQVSAESVASGTG</sequence>
<dbReference type="GO" id="GO:0006935">
    <property type="term" value="P:chemotaxis"/>
    <property type="evidence" value="ECO:0007669"/>
    <property type="project" value="InterPro"/>
</dbReference>
<dbReference type="PANTHER" id="PTHR22617:SF41">
    <property type="entry name" value="CHEMOTAXIS SIGNAL TRANSDUCTION SYSTEM ADAPTOR PROTEIN CHEW"/>
    <property type="match status" value="1"/>
</dbReference>
<dbReference type="EMBL" id="ACJN02000003">
    <property type="protein sequence ID" value="EFI33740.1"/>
    <property type="molecule type" value="Genomic_DNA"/>
</dbReference>
<organism evidence="2 3">
    <name type="scientific">Desulfonatronospira thiodismutans ASO3-1</name>
    <dbReference type="NCBI Taxonomy" id="555779"/>
    <lineage>
        <taxon>Bacteria</taxon>
        <taxon>Pseudomonadati</taxon>
        <taxon>Thermodesulfobacteriota</taxon>
        <taxon>Desulfovibrionia</taxon>
        <taxon>Desulfovibrionales</taxon>
        <taxon>Desulfonatronovibrionaceae</taxon>
        <taxon>Desulfonatronospira</taxon>
    </lineage>
</organism>
<evidence type="ECO:0000313" key="3">
    <source>
        <dbReference type="Proteomes" id="UP000005496"/>
    </source>
</evidence>
<dbReference type="SUPFAM" id="SSF50341">
    <property type="entry name" value="CheW-like"/>
    <property type="match status" value="1"/>
</dbReference>
<dbReference type="Gene3D" id="2.30.30.40">
    <property type="entry name" value="SH3 Domains"/>
    <property type="match status" value="1"/>
</dbReference>
<dbReference type="CDD" id="cd00732">
    <property type="entry name" value="CheW"/>
    <property type="match status" value="1"/>
</dbReference>
<dbReference type="PANTHER" id="PTHR22617">
    <property type="entry name" value="CHEMOTAXIS SENSOR HISTIDINE KINASE-RELATED"/>
    <property type="match status" value="1"/>
</dbReference>
<keyword evidence="3" id="KW-1185">Reference proteome</keyword>
<accession>D6SSS4</accession>
<evidence type="ECO:0000313" key="2">
    <source>
        <dbReference type="EMBL" id="EFI33740.1"/>
    </source>
</evidence>